<dbReference type="Gene3D" id="1.20.1250.20">
    <property type="entry name" value="MFS general substrate transporter like domains"/>
    <property type="match status" value="2"/>
</dbReference>
<reference evidence="9" key="2">
    <citation type="submission" date="2015-01" db="EMBL/GenBank/DDBJ databases">
        <title>Evolutionary Origins and Diversification of the Mycorrhizal Mutualists.</title>
        <authorList>
            <consortium name="DOE Joint Genome Institute"/>
            <consortium name="Mycorrhizal Genomics Consortium"/>
            <person name="Kohler A."/>
            <person name="Kuo A."/>
            <person name="Nagy L.G."/>
            <person name="Floudas D."/>
            <person name="Copeland A."/>
            <person name="Barry K.W."/>
            <person name="Cichocki N."/>
            <person name="Veneault-Fourrey C."/>
            <person name="LaButti K."/>
            <person name="Lindquist E.A."/>
            <person name="Lipzen A."/>
            <person name="Lundell T."/>
            <person name="Morin E."/>
            <person name="Murat C."/>
            <person name="Riley R."/>
            <person name="Ohm R."/>
            <person name="Sun H."/>
            <person name="Tunlid A."/>
            <person name="Henrissat B."/>
            <person name="Grigoriev I.V."/>
            <person name="Hibbett D.S."/>
            <person name="Martin F."/>
        </authorList>
    </citation>
    <scope>NUCLEOTIDE SEQUENCE [LARGE SCALE GENOMIC DNA]</scope>
    <source>
        <strain evidence="9">Foug A</strain>
    </source>
</reference>
<feature type="transmembrane region" description="Helical" evidence="6">
    <location>
        <begin position="394"/>
        <end position="413"/>
    </location>
</feature>
<dbReference type="GO" id="GO:0016020">
    <property type="term" value="C:membrane"/>
    <property type="evidence" value="ECO:0007669"/>
    <property type="project" value="UniProtKB-SubCell"/>
</dbReference>
<dbReference type="AlphaFoldDB" id="A0A0C3DWS1"/>
<evidence type="ECO:0000259" key="7">
    <source>
        <dbReference type="PROSITE" id="PS50850"/>
    </source>
</evidence>
<feature type="region of interest" description="Disordered" evidence="5">
    <location>
        <begin position="477"/>
        <end position="509"/>
    </location>
</feature>
<feature type="transmembrane region" description="Helical" evidence="6">
    <location>
        <begin position="301"/>
        <end position="321"/>
    </location>
</feature>
<keyword evidence="3 6" id="KW-1133">Transmembrane helix</keyword>
<feature type="transmembrane region" description="Helical" evidence="6">
    <location>
        <begin position="201"/>
        <end position="220"/>
    </location>
</feature>
<evidence type="ECO:0000313" key="8">
    <source>
        <dbReference type="EMBL" id="KIM65025.1"/>
    </source>
</evidence>
<dbReference type="OrthoDB" id="422206at2759"/>
<feature type="transmembrane region" description="Helical" evidence="6">
    <location>
        <begin position="172"/>
        <end position="195"/>
    </location>
</feature>
<dbReference type="SUPFAM" id="SSF103473">
    <property type="entry name" value="MFS general substrate transporter"/>
    <property type="match status" value="1"/>
</dbReference>
<organism evidence="8 9">
    <name type="scientific">Scleroderma citrinum Foug A</name>
    <dbReference type="NCBI Taxonomy" id="1036808"/>
    <lineage>
        <taxon>Eukaryota</taxon>
        <taxon>Fungi</taxon>
        <taxon>Dikarya</taxon>
        <taxon>Basidiomycota</taxon>
        <taxon>Agaricomycotina</taxon>
        <taxon>Agaricomycetes</taxon>
        <taxon>Agaricomycetidae</taxon>
        <taxon>Boletales</taxon>
        <taxon>Sclerodermatineae</taxon>
        <taxon>Sclerodermataceae</taxon>
        <taxon>Scleroderma</taxon>
    </lineage>
</organism>
<reference evidence="8 9" key="1">
    <citation type="submission" date="2014-04" db="EMBL/GenBank/DDBJ databases">
        <authorList>
            <consortium name="DOE Joint Genome Institute"/>
            <person name="Kuo A."/>
            <person name="Kohler A."/>
            <person name="Nagy L.G."/>
            <person name="Floudas D."/>
            <person name="Copeland A."/>
            <person name="Barry K.W."/>
            <person name="Cichocki N."/>
            <person name="Veneault-Fourrey C."/>
            <person name="LaButti K."/>
            <person name="Lindquist E.A."/>
            <person name="Lipzen A."/>
            <person name="Lundell T."/>
            <person name="Morin E."/>
            <person name="Murat C."/>
            <person name="Sun H."/>
            <person name="Tunlid A."/>
            <person name="Henrissat B."/>
            <person name="Grigoriev I.V."/>
            <person name="Hibbett D.S."/>
            <person name="Martin F."/>
            <person name="Nordberg H.P."/>
            <person name="Cantor M.N."/>
            <person name="Hua S.X."/>
        </authorList>
    </citation>
    <scope>NUCLEOTIDE SEQUENCE [LARGE SCALE GENOMIC DNA]</scope>
    <source>
        <strain evidence="8 9">Foug A</strain>
    </source>
</reference>
<feature type="transmembrane region" description="Helical" evidence="6">
    <location>
        <begin position="357"/>
        <end position="382"/>
    </location>
</feature>
<dbReference type="InterPro" id="IPR020846">
    <property type="entry name" value="MFS_dom"/>
</dbReference>
<sequence>MSTPQCMAGGKDRRLSTWTGDCEMPPIPQTEYRLYKRRFPGLLGFIILGLVTGMQWSWFGPIANNVANDFHISVTQVNWLGNIMSCIYVPASIFIPVICSRHGIRRCTDVGGAMLLVSAWVRYAGTINSLSPQNAYALLILGQFFAGFAQPVFQVLGPVYSERWFDLNGRTTATMLIAIANPIGSALGQLLSPIVGTTRESILVLGIISTVAVPAVLLIADSPPSPPTYAGSKPSLPLSSLCRALLGLPVPKEAYIERRERIDFVITTLIFGSLVGATISMSVLSAQWFQPVGYSATTAGLLGASLMLAGIVSAVITAPLFDRVFTHRIGLALKTLVPTVSLAWLSLIWAVQPNNIAALFVIMVIIGTCSMTMLPIALELGVELTRNADSSASFLWCSGNVFGIAMILGEGALRAPSTANPPYNMHSALILHGCIIIVVGSLVFFVRGKQARREADEEMIRNSVFLANATLVTAGATEEGSLDSDHTQDEIRGQSSPLRGNDIDVQPIS</sequence>
<evidence type="ECO:0000256" key="1">
    <source>
        <dbReference type="ARBA" id="ARBA00004141"/>
    </source>
</evidence>
<feature type="domain" description="Major facilitator superfamily (MFS) profile" evidence="7">
    <location>
        <begin position="37"/>
        <end position="451"/>
    </location>
</feature>
<protein>
    <recommendedName>
        <fullName evidence="7">Major facilitator superfamily (MFS) profile domain-containing protein</fullName>
    </recommendedName>
</protein>
<keyword evidence="4 6" id="KW-0472">Membrane</keyword>
<evidence type="ECO:0000256" key="5">
    <source>
        <dbReference type="SAM" id="MobiDB-lite"/>
    </source>
</evidence>
<feature type="transmembrane region" description="Helical" evidence="6">
    <location>
        <begin position="79"/>
        <end position="98"/>
    </location>
</feature>
<name>A0A0C3DWS1_9AGAM</name>
<dbReference type="InterPro" id="IPR049680">
    <property type="entry name" value="FLVCR1-2_SLC49-like"/>
</dbReference>
<dbReference type="InterPro" id="IPR011701">
    <property type="entry name" value="MFS"/>
</dbReference>
<dbReference type="PANTHER" id="PTHR10924:SF6">
    <property type="entry name" value="SOLUTE CARRIER FAMILY 49 MEMBER A3"/>
    <property type="match status" value="1"/>
</dbReference>
<dbReference type="PANTHER" id="PTHR10924">
    <property type="entry name" value="MAJOR FACILITATOR SUPERFAMILY PROTEIN-RELATED"/>
    <property type="match status" value="1"/>
</dbReference>
<evidence type="ECO:0000256" key="3">
    <source>
        <dbReference type="ARBA" id="ARBA00022989"/>
    </source>
</evidence>
<dbReference type="InterPro" id="IPR036259">
    <property type="entry name" value="MFS_trans_sf"/>
</dbReference>
<feature type="compositionally biased region" description="Basic and acidic residues" evidence="5">
    <location>
        <begin position="483"/>
        <end position="492"/>
    </location>
</feature>
<feature type="transmembrane region" description="Helical" evidence="6">
    <location>
        <begin position="39"/>
        <end position="59"/>
    </location>
</feature>
<feature type="transmembrane region" description="Helical" evidence="6">
    <location>
        <begin position="425"/>
        <end position="446"/>
    </location>
</feature>
<feature type="transmembrane region" description="Helical" evidence="6">
    <location>
        <begin position="136"/>
        <end position="160"/>
    </location>
</feature>
<accession>A0A0C3DWS1</accession>
<gene>
    <name evidence="8" type="ORF">SCLCIDRAFT_1212708</name>
</gene>
<dbReference type="Proteomes" id="UP000053989">
    <property type="component" value="Unassembled WGS sequence"/>
</dbReference>
<dbReference type="Pfam" id="PF07690">
    <property type="entry name" value="MFS_1"/>
    <property type="match status" value="1"/>
</dbReference>
<comment type="subcellular location">
    <subcellularLocation>
        <location evidence="1">Membrane</location>
        <topology evidence="1">Multi-pass membrane protein</topology>
    </subcellularLocation>
</comment>
<dbReference type="GO" id="GO:0022857">
    <property type="term" value="F:transmembrane transporter activity"/>
    <property type="evidence" value="ECO:0007669"/>
    <property type="project" value="InterPro"/>
</dbReference>
<dbReference type="EMBL" id="KN822025">
    <property type="protein sequence ID" value="KIM65025.1"/>
    <property type="molecule type" value="Genomic_DNA"/>
</dbReference>
<dbReference type="HOGENOM" id="CLU_023132_2_0_1"/>
<feature type="transmembrane region" description="Helical" evidence="6">
    <location>
        <begin position="264"/>
        <end position="289"/>
    </location>
</feature>
<evidence type="ECO:0000256" key="2">
    <source>
        <dbReference type="ARBA" id="ARBA00022692"/>
    </source>
</evidence>
<proteinExistence type="predicted"/>
<evidence type="ECO:0000313" key="9">
    <source>
        <dbReference type="Proteomes" id="UP000053989"/>
    </source>
</evidence>
<keyword evidence="2 6" id="KW-0812">Transmembrane</keyword>
<evidence type="ECO:0000256" key="6">
    <source>
        <dbReference type="SAM" id="Phobius"/>
    </source>
</evidence>
<dbReference type="PROSITE" id="PS50850">
    <property type="entry name" value="MFS"/>
    <property type="match status" value="1"/>
</dbReference>
<keyword evidence="9" id="KW-1185">Reference proteome</keyword>
<dbReference type="InParanoid" id="A0A0C3DWS1"/>
<evidence type="ECO:0000256" key="4">
    <source>
        <dbReference type="ARBA" id="ARBA00023136"/>
    </source>
</evidence>